<evidence type="ECO:0000313" key="2">
    <source>
        <dbReference type="EMBL" id="CAH1444476.1"/>
    </source>
</evidence>
<comment type="caution">
    <text evidence="2">The sequence shown here is derived from an EMBL/GenBank/DDBJ whole genome shotgun (WGS) entry which is preliminary data.</text>
</comment>
<reference evidence="2 3" key="1">
    <citation type="submission" date="2022-01" db="EMBL/GenBank/DDBJ databases">
        <authorList>
            <person name="Xiong W."/>
            <person name="Schranz E."/>
        </authorList>
    </citation>
    <scope>NUCLEOTIDE SEQUENCE [LARGE SCALE GENOMIC DNA]</scope>
</reference>
<evidence type="ECO:0000313" key="3">
    <source>
        <dbReference type="Proteomes" id="UP001157418"/>
    </source>
</evidence>
<proteinExistence type="predicted"/>
<keyword evidence="1" id="KW-1133">Transmembrane helix</keyword>
<dbReference type="EMBL" id="CAKMRJ010005523">
    <property type="protein sequence ID" value="CAH1444476.1"/>
    <property type="molecule type" value="Genomic_DNA"/>
</dbReference>
<evidence type="ECO:0000256" key="1">
    <source>
        <dbReference type="SAM" id="Phobius"/>
    </source>
</evidence>
<dbReference type="Proteomes" id="UP001157418">
    <property type="component" value="Unassembled WGS sequence"/>
</dbReference>
<keyword evidence="3" id="KW-1185">Reference proteome</keyword>
<name>A0AAU9P2G7_9ASTR</name>
<keyword evidence="1" id="KW-0812">Transmembrane</keyword>
<dbReference type="AlphaFoldDB" id="A0AAU9P2G7"/>
<accession>A0AAU9P2G7</accession>
<keyword evidence="1" id="KW-0472">Membrane</keyword>
<organism evidence="2 3">
    <name type="scientific">Lactuca virosa</name>
    <dbReference type="NCBI Taxonomy" id="75947"/>
    <lineage>
        <taxon>Eukaryota</taxon>
        <taxon>Viridiplantae</taxon>
        <taxon>Streptophyta</taxon>
        <taxon>Embryophyta</taxon>
        <taxon>Tracheophyta</taxon>
        <taxon>Spermatophyta</taxon>
        <taxon>Magnoliopsida</taxon>
        <taxon>eudicotyledons</taxon>
        <taxon>Gunneridae</taxon>
        <taxon>Pentapetalae</taxon>
        <taxon>asterids</taxon>
        <taxon>campanulids</taxon>
        <taxon>Asterales</taxon>
        <taxon>Asteraceae</taxon>
        <taxon>Cichorioideae</taxon>
        <taxon>Cichorieae</taxon>
        <taxon>Lactucinae</taxon>
        <taxon>Lactuca</taxon>
    </lineage>
</organism>
<sequence length="78" mass="8974">MPTHDPTQAPTFFHSLRNKLRSLVPRFRHSTLPFVLASFKLHQPLPSSSLLLFISLQLFCGFVIDQAIHLWVAIFSEK</sequence>
<gene>
    <name evidence="2" type="ORF">LVIROSA_LOCUS30302</name>
</gene>
<protein>
    <submittedName>
        <fullName evidence="2">Uncharacterized protein</fullName>
    </submittedName>
</protein>
<feature type="transmembrane region" description="Helical" evidence="1">
    <location>
        <begin position="50"/>
        <end position="75"/>
    </location>
</feature>